<feature type="region of interest" description="Disordered" evidence="1">
    <location>
        <begin position="54"/>
        <end position="86"/>
    </location>
</feature>
<evidence type="ECO:0000259" key="2">
    <source>
        <dbReference type="SMART" id="SM00894"/>
    </source>
</evidence>
<dbReference type="AlphaFoldDB" id="A0A7W6C3Y9"/>
<gene>
    <name evidence="3" type="ORF">GGR39_003401</name>
</gene>
<feature type="compositionally biased region" description="Basic and acidic residues" evidence="1">
    <location>
        <begin position="54"/>
        <end position="70"/>
    </location>
</feature>
<feature type="region of interest" description="Disordered" evidence="1">
    <location>
        <begin position="100"/>
        <end position="127"/>
    </location>
</feature>
<dbReference type="InterPro" id="IPR035437">
    <property type="entry name" value="SNase_OB-fold_sf"/>
</dbReference>
<keyword evidence="4" id="KW-1185">Reference proteome</keyword>
<dbReference type="SUPFAM" id="SSF50199">
    <property type="entry name" value="Staphylococcal nuclease"/>
    <property type="match status" value="1"/>
</dbReference>
<dbReference type="SMART" id="SM00894">
    <property type="entry name" value="Excalibur"/>
    <property type="match status" value="1"/>
</dbReference>
<evidence type="ECO:0000256" key="1">
    <source>
        <dbReference type="SAM" id="MobiDB-lite"/>
    </source>
</evidence>
<accession>A0A7W6C3Y9</accession>
<comment type="caution">
    <text evidence="3">The sequence shown here is derived from an EMBL/GenBank/DDBJ whole genome shotgun (WGS) entry which is preliminary data.</text>
</comment>
<feature type="domain" description="Excalibur calcium-binding" evidence="2">
    <location>
        <begin position="85"/>
        <end position="121"/>
    </location>
</feature>
<dbReference type="EMBL" id="JACIDY010000016">
    <property type="protein sequence ID" value="MBB3941720.1"/>
    <property type="molecule type" value="Genomic_DNA"/>
</dbReference>
<dbReference type="Proteomes" id="UP000561459">
    <property type="component" value="Unassembled WGS sequence"/>
</dbReference>
<dbReference type="InterPro" id="IPR008613">
    <property type="entry name" value="Excalibur_Ca-bd_domain"/>
</dbReference>
<name>A0A7W6C3Y9_9SPHN</name>
<evidence type="ECO:0000313" key="3">
    <source>
        <dbReference type="EMBL" id="MBB3941720.1"/>
    </source>
</evidence>
<dbReference type="Gene3D" id="2.40.50.90">
    <property type="match status" value="1"/>
</dbReference>
<reference evidence="3 4" key="1">
    <citation type="submission" date="2020-08" db="EMBL/GenBank/DDBJ databases">
        <title>Genomic Encyclopedia of Type Strains, Phase IV (KMG-IV): sequencing the most valuable type-strain genomes for metagenomic binning, comparative biology and taxonomic classification.</title>
        <authorList>
            <person name="Goeker M."/>
        </authorList>
    </citation>
    <scope>NUCLEOTIDE SEQUENCE [LARGE SCALE GENOMIC DNA]</scope>
    <source>
        <strain evidence="3 4">DSM 27568</strain>
    </source>
</reference>
<organism evidence="3 4">
    <name type="scientific">Novosphingobium fluoreni</name>
    <dbReference type="NCBI Taxonomy" id="1391222"/>
    <lineage>
        <taxon>Bacteria</taxon>
        <taxon>Pseudomonadati</taxon>
        <taxon>Pseudomonadota</taxon>
        <taxon>Alphaproteobacteria</taxon>
        <taxon>Sphingomonadales</taxon>
        <taxon>Sphingomonadaceae</taxon>
        <taxon>Novosphingobium</taxon>
    </lineage>
</organism>
<protein>
    <recommendedName>
        <fullName evidence="2">Excalibur calcium-binding domain-containing protein</fullName>
    </recommendedName>
</protein>
<evidence type="ECO:0000313" key="4">
    <source>
        <dbReference type="Proteomes" id="UP000561459"/>
    </source>
</evidence>
<proteinExistence type="predicted"/>
<sequence>MVDGRDVAAQMISHGLAVVLDNGKADYSAVEDRAKSNKSGIWASEFDMPVEYRRAHPREPDAAKVTDSRRWTSPRRPQAQGSGYPYRSCAQARAADAAPMYRGQPGYNPNLDGDGDGISCEPYRGRR</sequence>
<dbReference type="Pfam" id="PF05901">
    <property type="entry name" value="Excalibur"/>
    <property type="match status" value="1"/>
</dbReference>